<dbReference type="InterPro" id="IPR050231">
    <property type="entry name" value="Iron_ascorbate_oxido_reductase"/>
</dbReference>
<comment type="function">
    <text evidence="6">Probable 2-oxoglutarate-dependent dioxygenase that may be involved in glucosinolates biosynthesis. May play a role in the production of aliphatic glucosinolates.</text>
</comment>
<evidence type="ECO:0000313" key="10">
    <source>
        <dbReference type="Proteomes" id="UP001293593"/>
    </source>
</evidence>
<keyword evidence="2 7" id="KW-0479">Metal-binding</keyword>
<dbReference type="Pfam" id="PF03171">
    <property type="entry name" value="2OG-FeII_Oxy"/>
    <property type="match status" value="1"/>
</dbReference>
<reference evidence="9" key="1">
    <citation type="submission" date="2023-10" db="EMBL/GenBank/DDBJ databases">
        <title>Chromosome-level genome of the transformable northern wattle, Acacia crassicarpa.</title>
        <authorList>
            <person name="Massaro I."/>
            <person name="Sinha N.R."/>
            <person name="Poethig S."/>
            <person name="Leichty A.R."/>
        </authorList>
    </citation>
    <scope>NUCLEOTIDE SEQUENCE</scope>
    <source>
        <strain evidence="9">Acra3RX</strain>
        <tissue evidence="9">Leaf</tissue>
    </source>
</reference>
<sequence length="310" mass="35787">MSSQMVSEIPVIDFMDENLKPGTETWFSAGQVMRSALEANGCFYAMSNKVSTELHNSVLSLMKELFDLPLEIKTQKTSDKPYHSYYGQIPMHPLYESVGIDFDGPVNKEAIQKYANVMWSTGYDHFCESINLYAKLLEEMDQTAKRLLFDAYDLDKRHCDSLLESTSYMIRSFKYLVPHDNEDNLGLRAHTDVTYFTILHQNSVTGLQVKLKTGEWIDSDPSPSMFLILAGDALKVWSNDRIKACEHKIVIKEKKERCSMGLFSFNNKMVQTQEELIDEDHPKRYKSFDHYEYVAFHSKFPSQISSFLLV</sequence>
<keyword evidence="5 7" id="KW-0408">Iron</keyword>
<dbReference type="InterPro" id="IPR005123">
    <property type="entry name" value="Oxoglu/Fe-dep_dioxygenase_dom"/>
</dbReference>
<keyword evidence="10" id="KW-1185">Reference proteome</keyword>
<dbReference type="Gene3D" id="2.60.120.330">
    <property type="entry name" value="B-lactam Antibiotic, Isopenicillin N Synthase, Chain"/>
    <property type="match status" value="1"/>
</dbReference>
<dbReference type="PROSITE" id="PS51471">
    <property type="entry name" value="FE2OG_OXY"/>
    <property type="match status" value="1"/>
</dbReference>
<proteinExistence type="inferred from homology"/>
<evidence type="ECO:0000256" key="2">
    <source>
        <dbReference type="ARBA" id="ARBA00022723"/>
    </source>
</evidence>
<protein>
    <recommendedName>
        <fullName evidence="8">Fe2OG dioxygenase domain-containing protein</fullName>
    </recommendedName>
</protein>
<dbReference type="Pfam" id="PF14226">
    <property type="entry name" value="DIOX_N"/>
    <property type="match status" value="1"/>
</dbReference>
<dbReference type="AlphaFoldDB" id="A0AAE1M5T4"/>
<keyword evidence="4 7" id="KW-0560">Oxidoreductase</keyword>
<feature type="domain" description="Fe2OG dioxygenase" evidence="8">
    <location>
        <begin position="166"/>
        <end position="268"/>
    </location>
</feature>
<evidence type="ECO:0000256" key="3">
    <source>
        <dbReference type="ARBA" id="ARBA00022964"/>
    </source>
</evidence>
<dbReference type="SUPFAM" id="SSF51197">
    <property type="entry name" value="Clavaminate synthase-like"/>
    <property type="match status" value="1"/>
</dbReference>
<dbReference type="InterPro" id="IPR027443">
    <property type="entry name" value="IPNS-like_sf"/>
</dbReference>
<dbReference type="EMBL" id="JAWXYG010000019">
    <property type="protein sequence ID" value="KAK4252849.1"/>
    <property type="molecule type" value="Genomic_DNA"/>
</dbReference>
<keyword evidence="3" id="KW-0223">Dioxygenase</keyword>
<comment type="similarity">
    <text evidence="1 7">Belongs to the iron/ascorbate-dependent oxidoreductase family.</text>
</comment>
<evidence type="ECO:0000256" key="6">
    <source>
        <dbReference type="ARBA" id="ARBA00057022"/>
    </source>
</evidence>
<evidence type="ECO:0000259" key="8">
    <source>
        <dbReference type="PROSITE" id="PS51471"/>
    </source>
</evidence>
<name>A0AAE1M5T4_9FABA</name>
<accession>A0AAE1M5T4</accession>
<dbReference type="InterPro" id="IPR044861">
    <property type="entry name" value="IPNS-like_FE2OG_OXY"/>
</dbReference>
<dbReference type="Proteomes" id="UP001293593">
    <property type="component" value="Unassembled WGS sequence"/>
</dbReference>
<evidence type="ECO:0000313" key="9">
    <source>
        <dbReference type="EMBL" id="KAK4252849.1"/>
    </source>
</evidence>
<dbReference type="FunFam" id="2.60.120.330:FF:000022">
    <property type="entry name" value="Probable 2-oxoglutarate-dependent dioxygenase AOP1.2"/>
    <property type="match status" value="1"/>
</dbReference>
<dbReference type="InterPro" id="IPR026992">
    <property type="entry name" value="DIOX_N"/>
</dbReference>
<gene>
    <name evidence="9" type="ORF">QN277_010992</name>
</gene>
<evidence type="ECO:0000256" key="4">
    <source>
        <dbReference type="ARBA" id="ARBA00023002"/>
    </source>
</evidence>
<evidence type="ECO:0000256" key="7">
    <source>
        <dbReference type="RuleBase" id="RU003682"/>
    </source>
</evidence>
<dbReference type="PANTHER" id="PTHR47990">
    <property type="entry name" value="2-OXOGLUTARATE (2OG) AND FE(II)-DEPENDENT OXYGENASE SUPERFAMILY PROTEIN-RELATED"/>
    <property type="match status" value="1"/>
</dbReference>
<dbReference type="GO" id="GO:0051213">
    <property type="term" value="F:dioxygenase activity"/>
    <property type="evidence" value="ECO:0007669"/>
    <property type="project" value="UniProtKB-KW"/>
</dbReference>
<evidence type="ECO:0000256" key="1">
    <source>
        <dbReference type="ARBA" id="ARBA00008056"/>
    </source>
</evidence>
<organism evidence="9 10">
    <name type="scientific">Acacia crassicarpa</name>
    <name type="common">northern wattle</name>
    <dbReference type="NCBI Taxonomy" id="499986"/>
    <lineage>
        <taxon>Eukaryota</taxon>
        <taxon>Viridiplantae</taxon>
        <taxon>Streptophyta</taxon>
        <taxon>Embryophyta</taxon>
        <taxon>Tracheophyta</taxon>
        <taxon>Spermatophyta</taxon>
        <taxon>Magnoliopsida</taxon>
        <taxon>eudicotyledons</taxon>
        <taxon>Gunneridae</taxon>
        <taxon>Pentapetalae</taxon>
        <taxon>rosids</taxon>
        <taxon>fabids</taxon>
        <taxon>Fabales</taxon>
        <taxon>Fabaceae</taxon>
        <taxon>Caesalpinioideae</taxon>
        <taxon>mimosoid clade</taxon>
        <taxon>Acacieae</taxon>
        <taxon>Acacia</taxon>
    </lineage>
</organism>
<dbReference type="GO" id="GO:0046872">
    <property type="term" value="F:metal ion binding"/>
    <property type="evidence" value="ECO:0007669"/>
    <property type="project" value="UniProtKB-KW"/>
</dbReference>
<evidence type="ECO:0000256" key="5">
    <source>
        <dbReference type="ARBA" id="ARBA00023004"/>
    </source>
</evidence>
<comment type="caution">
    <text evidence="9">The sequence shown here is derived from an EMBL/GenBank/DDBJ whole genome shotgun (WGS) entry which is preliminary data.</text>
</comment>